<evidence type="ECO:0008006" key="3">
    <source>
        <dbReference type="Google" id="ProtNLM"/>
    </source>
</evidence>
<evidence type="ECO:0000313" key="1">
    <source>
        <dbReference type="EMBL" id="CAE6961183.1"/>
    </source>
</evidence>
<keyword evidence="2" id="KW-1185">Reference proteome</keyword>
<dbReference type="PROSITE" id="PS51257">
    <property type="entry name" value="PROKAR_LIPOPROTEIN"/>
    <property type="match status" value="1"/>
</dbReference>
<sequence>MTQMSYKKKCLGISALIITSLAAFFLGCLFTKKHDAGKTTIGDDKISNLILNDPNAWINPYSASSPIHREFDEFKTWMLNNRKLATLSDSTNPSHLLRLSGQLQAKGVPRLPTDLLEQRLSSVSKILPSLDTHLCSTLLKGGFSTTEFMVQASSAMESFNDEEAKAWFLVNKAAIEAQLDGLPLVVLSTEDATRGIVEIAKSMYGPQSRAFISGLTGLKTANDEDTCTTVRILYTKGNSLPEPYRGYMARWLLTGKEGNEEL</sequence>
<name>A0A9N8N799_9BURK</name>
<dbReference type="EMBL" id="CAJNAS010000032">
    <property type="protein sequence ID" value="CAE6961183.1"/>
    <property type="molecule type" value="Genomic_DNA"/>
</dbReference>
<reference evidence="1" key="1">
    <citation type="submission" date="2021-02" db="EMBL/GenBank/DDBJ databases">
        <authorList>
            <person name="Vanwijnsberghe S."/>
        </authorList>
    </citation>
    <scope>NUCLEOTIDE SEQUENCE</scope>
    <source>
        <strain evidence="1">R-70211</strain>
    </source>
</reference>
<accession>A0A9N8N799</accession>
<protein>
    <recommendedName>
        <fullName evidence="3">Lipoprotein</fullName>
    </recommendedName>
</protein>
<proteinExistence type="predicted"/>
<comment type="caution">
    <text evidence="1">The sequence shown here is derived from an EMBL/GenBank/DDBJ whole genome shotgun (WGS) entry which is preliminary data.</text>
</comment>
<dbReference type="AlphaFoldDB" id="A0A9N8N799"/>
<evidence type="ECO:0000313" key="2">
    <source>
        <dbReference type="Proteomes" id="UP000675121"/>
    </source>
</evidence>
<organism evidence="1 2">
    <name type="scientific">Paraburkholderia domus</name>
    <dbReference type="NCBI Taxonomy" id="2793075"/>
    <lineage>
        <taxon>Bacteria</taxon>
        <taxon>Pseudomonadati</taxon>
        <taxon>Pseudomonadota</taxon>
        <taxon>Betaproteobacteria</taxon>
        <taxon>Burkholderiales</taxon>
        <taxon>Burkholderiaceae</taxon>
        <taxon>Paraburkholderia</taxon>
    </lineage>
</organism>
<gene>
    <name evidence="1" type="ORF">R70211_06963</name>
</gene>
<dbReference type="Proteomes" id="UP000675121">
    <property type="component" value="Unassembled WGS sequence"/>
</dbReference>